<evidence type="ECO:0000313" key="1">
    <source>
        <dbReference type="EMBL" id="UWQ55926.1"/>
    </source>
</evidence>
<dbReference type="EMBL" id="CP081071">
    <property type="protein sequence ID" value="UWQ55926.1"/>
    <property type="molecule type" value="Genomic_DNA"/>
</dbReference>
<name>A0A9Q9M052_LEICA</name>
<protein>
    <submittedName>
        <fullName evidence="1">Uncharacterized protein</fullName>
    </submittedName>
</protein>
<organism evidence="1 2">
    <name type="scientific">Leisingera caerulea</name>
    <name type="common">Phaeobacter caeruleus</name>
    <dbReference type="NCBI Taxonomy" id="506591"/>
    <lineage>
        <taxon>Bacteria</taxon>
        <taxon>Pseudomonadati</taxon>
        <taxon>Pseudomonadota</taxon>
        <taxon>Alphaproteobacteria</taxon>
        <taxon>Rhodobacterales</taxon>
        <taxon>Roseobacteraceae</taxon>
        <taxon>Leisingera</taxon>
    </lineage>
</organism>
<dbReference type="Proteomes" id="UP001058713">
    <property type="component" value="Plasmid unnamed1"/>
</dbReference>
<dbReference type="KEGG" id="lcae:K3721_19005"/>
<accession>A0A9Q9M052</accession>
<gene>
    <name evidence="1" type="ORF">K3721_19005</name>
</gene>
<dbReference type="AlphaFoldDB" id="A0A9Q9M052"/>
<geneLocation type="plasmid" evidence="1 2">
    <name>unnamed1</name>
</geneLocation>
<sequence length="156" mass="17360">MSGQSNNGSPLAVRFEIYAGREVAVPGIKWIRGKENLDDCQRAYIEARDKAGLGHSQFGSADVFSDSGDHIAHISYNGRVWSPESCASKRTLLAEVPQPKYQIFDSMDRPVSCKADCQTHLYEQWQGLQDEAEEEGSRLTYAIGKILPNGDVTFEF</sequence>
<dbReference type="RefSeq" id="WP_259972711.1">
    <property type="nucleotide sequence ID" value="NZ_CP081071.1"/>
</dbReference>
<keyword evidence="1" id="KW-0614">Plasmid</keyword>
<reference evidence="1" key="1">
    <citation type="submission" date="2021-08" db="EMBL/GenBank/DDBJ databases">
        <authorList>
            <person name="Nwanade C."/>
            <person name="Wang M."/>
            <person name="Masoudi A."/>
            <person name="Yu Z."/>
            <person name="Liu J."/>
        </authorList>
    </citation>
    <scope>NUCLEOTIDE SEQUENCE</scope>
    <source>
        <strain evidence="1">S122</strain>
        <plasmid evidence="1">unnamed1</plasmid>
    </source>
</reference>
<evidence type="ECO:0000313" key="2">
    <source>
        <dbReference type="Proteomes" id="UP001058713"/>
    </source>
</evidence>
<proteinExistence type="predicted"/>